<gene>
    <name evidence="1" type="ORF">BJBARM4_0873</name>
</gene>
<reference evidence="1 2" key="1">
    <citation type="journal article" date="2010" name="Proc. Natl. Acad. Sci. U.S.A.">
        <title>Enigmatic, ultrasmall, uncultivated Archaea.</title>
        <authorList>
            <person name="Baker B.J."/>
            <person name="Comolli L.R."/>
            <person name="Dick G.J."/>
            <person name="Hauser L.J."/>
            <person name="Hyatt D."/>
            <person name="Dill B.D."/>
            <person name="Land M.L."/>
            <person name="Verberkmoes N.C."/>
            <person name="Hettich R.L."/>
            <person name="Banfield J.F."/>
        </authorList>
    </citation>
    <scope>NUCLEOTIDE SEQUENCE [LARGE SCALE GENOMIC DNA]</scope>
</reference>
<dbReference type="Pfam" id="PF09853">
    <property type="entry name" value="DUF2080"/>
    <property type="match status" value="1"/>
</dbReference>
<dbReference type="InterPro" id="IPR019205">
    <property type="entry name" value="DUF2080_transposon-encoded"/>
</dbReference>
<sequence length="50" mass="5772">MRKRPITVENKLELSNIHGYFERSVTKFGNSAKIDCPKSYIGRKVYVVVV</sequence>
<organism evidence="1 2">
    <name type="scientific">Candidatus Parvarchaeum acidiphilum ARMAN-4</name>
    <dbReference type="NCBI Taxonomy" id="662760"/>
    <lineage>
        <taxon>Archaea</taxon>
        <taxon>Candidatus Parvarchaeota</taxon>
        <taxon>Candidatus Parvarchaeum</taxon>
    </lineage>
</organism>
<protein>
    <submittedName>
        <fullName evidence="1">Transposon-encoded protein</fullName>
    </submittedName>
</protein>
<dbReference type="AlphaFoldDB" id="D2EGH4"/>
<dbReference type="Proteomes" id="UP000009375">
    <property type="component" value="Unassembled WGS sequence"/>
</dbReference>
<accession>D2EGH4</accession>
<dbReference type="EMBL" id="GG730075">
    <property type="protein sequence ID" value="EEZ92511.1"/>
    <property type="molecule type" value="Genomic_DNA"/>
</dbReference>
<evidence type="ECO:0000313" key="2">
    <source>
        <dbReference type="Proteomes" id="UP000009375"/>
    </source>
</evidence>
<evidence type="ECO:0000313" key="1">
    <source>
        <dbReference type="EMBL" id="EEZ92511.1"/>
    </source>
</evidence>
<name>D2EGH4_PARA4</name>
<dbReference type="NCBIfam" id="NF033496">
    <property type="entry name" value="DUF2080_fam_acc"/>
    <property type="match status" value="1"/>
</dbReference>
<proteinExistence type="predicted"/>